<proteinExistence type="predicted"/>
<dbReference type="PANTHER" id="PTHR32487">
    <property type="entry name" value="3-OXO-DELTA(4,5)-STEROID 5-BETA-REDUCTASE"/>
    <property type="match status" value="1"/>
</dbReference>
<feature type="domain" description="PRISE-like Rossmann-fold" evidence="1">
    <location>
        <begin position="9"/>
        <end position="327"/>
    </location>
</feature>
<evidence type="ECO:0000313" key="3">
    <source>
        <dbReference type="Proteomes" id="UP001578633"/>
    </source>
</evidence>
<dbReference type="Proteomes" id="UP001578633">
    <property type="component" value="Chromosome 9"/>
</dbReference>
<dbReference type="InterPro" id="IPR036291">
    <property type="entry name" value="NAD(P)-bd_dom_sf"/>
</dbReference>
<reference evidence="2 3" key="1">
    <citation type="submission" date="2024-09" db="EMBL/GenBank/DDBJ databases">
        <title>T2T genomes of carrot and Alternaria dauci and their utility for understanding host-pathogen interaction during carrot leaf blight disease.</title>
        <authorList>
            <person name="Liu W."/>
            <person name="Xu S."/>
            <person name="Ou C."/>
            <person name="Liu X."/>
            <person name="Zhuang F."/>
            <person name="Deng X.W."/>
        </authorList>
    </citation>
    <scope>NUCLEOTIDE SEQUENCE [LARGE SCALE GENOMIC DNA]</scope>
    <source>
        <strain evidence="2 3">A2016</strain>
    </source>
</reference>
<evidence type="ECO:0000313" key="2">
    <source>
        <dbReference type="EMBL" id="KAL1792315.1"/>
    </source>
</evidence>
<dbReference type="GeneID" id="96089144"/>
<comment type="caution">
    <text evidence="2">The sequence shown here is derived from an EMBL/GenBank/DDBJ whole genome shotgun (WGS) entry which is preliminary data.</text>
</comment>
<dbReference type="Gene3D" id="3.40.50.720">
    <property type="entry name" value="NAD(P)-binding Rossmann-like Domain"/>
    <property type="match status" value="1"/>
</dbReference>
<dbReference type="RefSeq" id="XP_069302899.1">
    <property type="nucleotide sequence ID" value="XM_069455346.1"/>
</dbReference>
<keyword evidence="3" id="KW-1185">Reference proteome</keyword>
<accession>A0ABR3U738</accession>
<evidence type="ECO:0000259" key="1">
    <source>
        <dbReference type="Pfam" id="PF22917"/>
    </source>
</evidence>
<dbReference type="PANTHER" id="PTHR32487:SF0">
    <property type="entry name" value="3-OXO-DELTA(4,5)-STEROID 5-BETA-REDUCTASE"/>
    <property type="match status" value="1"/>
</dbReference>
<gene>
    <name evidence="2" type="ORF">ACET3X_008822</name>
</gene>
<protein>
    <recommendedName>
        <fullName evidence="1">PRISE-like Rossmann-fold domain-containing protein</fullName>
    </recommendedName>
</protein>
<dbReference type="InterPro" id="IPR055222">
    <property type="entry name" value="PRISE-like_Rossmann-fold"/>
</dbReference>
<dbReference type="Pfam" id="PF22917">
    <property type="entry name" value="PRISE"/>
    <property type="match status" value="1"/>
</dbReference>
<organism evidence="2 3">
    <name type="scientific">Alternaria dauci</name>
    <dbReference type="NCBI Taxonomy" id="48095"/>
    <lineage>
        <taxon>Eukaryota</taxon>
        <taxon>Fungi</taxon>
        <taxon>Dikarya</taxon>
        <taxon>Ascomycota</taxon>
        <taxon>Pezizomycotina</taxon>
        <taxon>Dothideomycetes</taxon>
        <taxon>Pleosporomycetidae</taxon>
        <taxon>Pleosporales</taxon>
        <taxon>Pleosporineae</taxon>
        <taxon>Pleosporaceae</taxon>
        <taxon>Alternaria</taxon>
        <taxon>Alternaria sect. Porri</taxon>
    </lineage>
</organism>
<sequence>MSPLPGRIALVTGVNGISGHAIVEHLISQPRSEWAKIVVTSRKPLPFPWIDDRVEFFPLDLLWPQKKIVAAMKPYCADVTHAFFTSYVHTDNFPDLPKYNIPLWKNFLTALETVAGTSLQRVCLQTGGKHYGAHLGPLTPVPYEEDGQRYDDRGENFYYVQEDFMFARQREAAARGHHWHYSIIRPNGIVGYTPAANGMSEAITMALYFLINRELGQVAQFPGNQYFWECVDDCSSARGIADISVWAMTQEHTKNEAFNTVNGDTYTWKYTWPRLAAHFGAEAGGPAQGGSSTEGGTTMKHSFLMSEWAKDKREVWDAIVEKYGGKKETFDWGTWSFFDWATGKHWPTISSMSKARKYGYQGYIDTHECYIESFKEFENAGALPTRPRARILALL</sequence>
<name>A0ABR3U738_9PLEO</name>
<dbReference type="SUPFAM" id="SSF51735">
    <property type="entry name" value="NAD(P)-binding Rossmann-fold domains"/>
    <property type="match status" value="1"/>
</dbReference>
<dbReference type="CDD" id="cd08948">
    <property type="entry name" value="5beta-POR_like_SDR_a"/>
    <property type="match status" value="1"/>
</dbReference>
<dbReference type="EMBL" id="JBHGVX010000009">
    <property type="protein sequence ID" value="KAL1792315.1"/>
    <property type="molecule type" value="Genomic_DNA"/>
</dbReference>